<dbReference type="PATRIC" id="fig|1150625.3.peg.1033"/>
<proteinExistence type="predicted"/>
<dbReference type="Proteomes" id="UP000074108">
    <property type="component" value="Unassembled WGS sequence"/>
</dbReference>
<dbReference type="RefSeq" id="WP_059350603.1">
    <property type="nucleotide sequence ID" value="NZ_LDYG01000021.1"/>
</dbReference>
<organism evidence="1 2">
    <name type="scientific">Bacillus coahuilensis p1.1.43</name>
    <dbReference type="NCBI Taxonomy" id="1150625"/>
    <lineage>
        <taxon>Bacteria</taxon>
        <taxon>Bacillati</taxon>
        <taxon>Bacillota</taxon>
        <taxon>Bacilli</taxon>
        <taxon>Bacillales</taxon>
        <taxon>Bacillaceae</taxon>
        <taxon>Bacillus</taxon>
    </lineage>
</organism>
<comment type="caution">
    <text evidence="1">The sequence shown here is derived from an EMBL/GenBank/DDBJ whole genome shotgun (WGS) entry which is preliminary data.</text>
</comment>
<dbReference type="STRING" id="1150625.Q75_04925"/>
<reference evidence="1 2" key="1">
    <citation type="journal article" date="2016" name="Front. Microbiol.">
        <title>Microevolution Analysis of Bacillus coahuilensis Unveils Differences in Phosphorus Acquisition Strategies and Their Regulation.</title>
        <authorList>
            <person name="Gomez-Lunar Z."/>
            <person name="Hernandez-Gonzalez I."/>
            <person name="Rodriguez-Torres M.D."/>
            <person name="Souza V."/>
            <person name="Olmedo-Alvarez G."/>
        </authorList>
    </citation>
    <scope>NUCLEOTIDE SEQUENCE [LARGE SCALE GENOMIC DNA]</scope>
    <source>
        <strain evidence="2">p1.1.43</strain>
    </source>
</reference>
<sequence length="156" mass="18347">MKEGILAKNEHGAQSIEKSDWTQSIKLHITNTIKNHIVMWKEEWRESEIKELFFRNFLLGSVHGIPLKDINQQLRKLSTEPFTLSSSQKICIPLPRKDGNEYASAQEIIEIEQSICELEGFELLKLSHLQAFEIHYFEKVIYENTTRWLEISNPEY</sequence>
<accession>A0A147KAB9</accession>
<dbReference type="EMBL" id="LDYG01000021">
    <property type="protein sequence ID" value="KUP07578.1"/>
    <property type="molecule type" value="Genomic_DNA"/>
</dbReference>
<protein>
    <submittedName>
        <fullName evidence="1">Uncharacterized protein</fullName>
    </submittedName>
</protein>
<evidence type="ECO:0000313" key="2">
    <source>
        <dbReference type="Proteomes" id="UP000074108"/>
    </source>
</evidence>
<keyword evidence="2" id="KW-1185">Reference proteome</keyword>
<evidence type="ECO:0000313" key="1">
    <source>
        <dbReference type="EMBL" id="KUP07578.1"/>
    </source>
</evidence>
<name>A0A147KAB9_9BACI</name>
<dbReference type="AlphaFoldDB" id="A0A147KAB9"/>
<gene>
    <name evidence="1" type="ORF">Q75_04925</name>
</gene>